<dbReference type="EMBL" id="ML119909">
    <property type="protein sequence ID" value="RPA71663.1"/>
    <property type="molecule type" value="Genomic_DNA"/>
</dbReference>
<evidence type="ECO:0000313" key="2">
    <source>
        <dbReference type="Proteomes" id="UP000275078"/>
    </source>
</evidence>
<gene>
    <name evidence="1" type="ORF">BJ508DRAFT_335824</name>
</gene>
<proteinExistence type="predicted"/>
<name>A0A3N4HB19_ASCIM</name>
<keyword evidence="2" id="KW-1185">Reference proteome</keyword>
<evidence type="ECO:0000313" key="1">
    <source>
        <dbReference type="EMBL" id="RPA71663.1"/>
    </source>
</evidence>
<organism evidence="1 2">
    <name type="scientific">Ascobolus immersus RN42</name>
    <dbReference type="NCBI Taxonomy" id="1160509"/>
    <lineage>
        <taxon>Eukaryota</taxon>
        <taxon>Fungi</taxon>
        <taxon>Dikarya</taxon>
        <taxon>Ascomycota</taxon>
        <taxon>Pezizomycotina</taxon>
        <taxon>Pezizomycetes</taxon>
        <taxon>Pezizales</taxon>
        <taxon>Ascobolaceae</taxon>
        <taxon>Ascobolus</taxon>
    </lineage>
</organism>
<sequence>MFACVWNVLKKSMPSEVIKDYEEIQRIYKLPVMDADGKQTKYFDLPDPNGLHHRFNLSDLAPYGGAIAQNYV</sequence>
<dbReference type="Proteomes" id="UP000275078">
    <property type="component" value="Unassembled WGS sequence"/>
</dbReference>
<accession>A0A3N4HB19</accession>
<protein>
    <submittedName>
        <fullName evidence="1">Uncharacterized protein</fullName>
    </submittedName>
</protein>
<reference evidence="1 2" key="1">
    <citation type="journal article" date="2018" name="Nat. Ecol. Evol.">
        <title>Pezizomycetes genomes reveal the molecular basis of ectomycorrhizal truffle lifestyle.</title>
        <authorList>
            <person name="Murat C."/>
            <person name="Payen T."/>
            <person name="Noel B."/>
            <person name="Kuo A."/>
            <person name="Morin E."/>
            <person name="Chen J."/>
            <person name="Kohler A."/>
            <person name="Krizsan K."/>
            <person name="Balestrini R."/>
            <person name="Da Silva C."/>
            <person name="Montanini B."/>
            <person name="Hainaut M."/>
            <person name="Levati E."/>
            <person name="Barry K.W."/>
            <person name="Belfiori B."/>
            <person name="Cichocki N."/>
            <person name="Clum A."/>
            <person name="Dockter R.B."/>
            <person name="Fauchery L."/>
            <person name="Guy J."/>
            <person name="Iotti M."/>
            <person name="Le Tacon F."/>
            <person name="Lindquist E.A."/>
            <person name="Lipzen A."/>
            <person name="Malagnac F."/>
            <person name="Mello A."/>
            <person name="Molinier V."/>
            <person name="Miyauchi S."/>
            <person name="Poulain J."/>
            <person name="Riccioni C."/>
            <person name="Rubini A."/>
            <person name="Sitrit Y."/>
            <person name="Splivallo R."/>
            <person name="Traeger S."/>
            <person name="Wang M."/>
            <person name="Zifcakova L."/>
            <person name="Wipf D."/>
            <person name="Zambonelli A."/>
            <person name="Paolocci F."/>
            <person name="Nowrousian M."/>
            <person name="Ottonello S."/>
            <person name="Baldrian P."/>
            <person name="Spatafora J.W."/>
            <person name="Henrissat B."/>
            <person name="Nagy L.G."/>
            <person name="Aury J.M."/>
            <person name="Wincker P."/>
            <person name="Grigoriev I.V."/>
            <person name="Bonfante P."/>
            <person name="Martin F.M."/>
        </authorList>
    </citation>
    <scope>NUCLEOTIDE SEQUENCE [LARGE SCALE GENOMIC DNA]</scope>
    <source>
        <strain evidence="1 2">RN42</strain>
    </source>
</reference>
<dbReference type="AlphaFoldDB" id="A0A3N4HB19"/>